<dbReference type="PANTHER" id="PTHR31057">
    <property type="entry name" value="E3 UFM1-PROTEIN LIGASE 1"/>
    <property type="match status" value="1"/>
</dbReference>
<dbReference type="EnsemblMetazoa" id="AATE002055-RA">
    <property type="protein sequence ID" value="AATE002055-PA.1"/>
    <property type="gene ID" value="AATE002055"/>
</dbReference>
<evidence type="ECO:0000256" key="4">
    <source>
        <dbReference type="ARBA" id="ARBA00022679"/>
    </source>
</evidence>
<keyword evidence="5" id="KW-0833">Ubl conjugation pathway</keyword>
<feature type="compositionally biased region" description="Basic and acidic residues" evidence="7">
    <location>
        <begin position="463"/>
        <end position="474"/>
    </location>
</feature>
<dbReference type="Pfam" id="PF09743">
    <property type="entry name" value="E3_UFM1_ligase"/>
    <property type="match status" value="1"/>
</dbReference>
<evidence type="ECO:0000256" key="2">
    <source>
        <dbReference type="ARBA" id="ARBA00010789"/>
    </source>
</evidence>
<dbReference type="InterPro" id="IPR056579">
    <property type="entry name" value="Ufl1_N"/>
</dbReference>
<name>A0A182IMR2_ANOAO</name>
<dbReference type="InterPro" id="IPR018611">
    <property type="entry name" value="Ufl1"/>
</dbReference>
<feature type="domain" description="E3 UFM1-protein ligase 1-like" evidence="9">
    <location>
        <begin position="538"/>
        <end position="658"/>
    </location>
</feature>
<organism evidence="11">
    <name type="scientific">Anopheles atroparvus</name>
    <name type="common">European mosquito</name>
    <dbReference type="NCBI Taxonomy" id="41427"/>
    <lineage>
        <taxon>Eukaryota</taxon>
        <taxon>Metazoa</taxon>
        <taxon>Ecdysozoa</taxon>
        <taxon>Arthropoda</taxon>
        <taxon>Hexapoda</taxon>
        <taxon>Insecta</taxon>
        <taxon>Pterygota</taxon>
        <taxon>Neoptera</taxon>
        <taxon>Endopterygota</taxon>
        <taxon>Diptera</taxon>
        <taxon>Nematocera</taxon>
        <taxon>Culicoidea</taxon>
        <taxon>Culicidae</taxon>
        <taxon>Anophelinae</taxon>
        <taxon>Anopheles</taxon>
    </lineage>
</organism>
<dbReference type="GO" id="GO:0032434">
    <property type="term" value="P:regulation of proteasomal ubiquitin-dependent protein catabolic process"/>
    <property type="evidence" value="ECO:0007669"/>
    <property type="project" value="TreeGrafter"/>
</dbReference>
<dbReference type="VEuPathDB" id="VectorBase:AATE002055"/>
<dbReference type="Pfam" id="PF25041">
    <property type="entry name" value="UFL1_C"/>
    <property type="match status" value="1"/>
</dbReference>
<evidence type="ECO:0000256" key="1">
    <source>
        <dbReference type="ARBA" id="ARBA00003950"/>
    </source>
</evidence>
<feature type="domain" description="E3 UFM1-protein ligase-like C-terminal" evidence="10">
    <location>
        <begin position="664"/>
        <end position="772"/>
    </location>
</feature>
<dbReference type="AlphaFoldDB" id="A0A182IMR2"/>
<evidence type="ECO:0000256" key="7">
    <source>
        <dbReference type="SAM" id="MobiDB-lite"/>
    </source>
</evidence>
<dbReference type="InterPro" id="IPR056761">
    <property type="entry name" value="Ufl1-like_C"/>
</dbReference>
<evidence type="ECO:0000256" key="6">
    <source>
        <dbReference type="ARBA" id="ARBA00030452"/>
    </source>
</evidence>
<dbReference type="Pfam" id="PF25870">
    <property type="entry name" value="WHD_UFL1_5th"/>
    <property type="match status" value="1"/>
</dbReference>
<dbReference type="PANTHER" id="PTHR31057:SF0">
    <property type="entry name" value="E3 UFM1-PROTEIN LIGASE 1"/>
    <property type="match status" value="1"/>
</dbReference>
<dbReference type="GO" id="GO:0034976">
    <property type="term" value="P:response to endoplasmic reticulum stress"/>
    <property type="evidence" value="ECO:0007669"/>
    <property type="project" value="TreeGrafter"/>
</dbReference>
<proteinExistence type="inferred from homology"/>
<evidence type="ECO:0000259" key="9">
    <source>
        <dbReference type="Pfam" id="PF23659"/>
    </source>
</evidence>
<feature type="compositionally biased region" description="Basic residues" evidence="7">
    <location>
        <begin position="441"/>
        <end position="451"/>
    </location>
</feature>
<dbReference type="GO" id="GO:0061666">
    <property type="term" value="F:UFM1 ligase activity"/>
    <property type="evidence" value="ECO:0007669"/>
    <property type="project" value="InterPro"/>
</dbReference>
<comment type="similarity">
    <text evidence="2">Belongs to the UFL1 family.</text>
</comment>
<keyword evidence="4" id="KW-0808">Transferase</keyword>
<feature type="region of interest" description="Disordered" evidence="7">
    <location>
        <begin position="401"/>
        <end position="474"/>
    </location>
</feature>
<accession>A0A182IMR2</accession>
<evidence type="ECO:0000259" key="10">
    <source>
        <dbReference type="Pfam" id="PF25041"/>
    </source>
</evidence>
<dbReference type="InterPro" id="IPR056580">
    <property type="entry name" value="Ufl1_dom"/>
</dbReference>
<dbReference type="Pfam" id="PF23659">
    <property type="entry name" value="UFL1"/>
    <property type="match status" value="1"/>
</dbReference>
<dbReference type="STRING" id="41427.A0A182IMR2"/>
<sequence>MSADWDEIKRLAADFQKAQLSTSLQRLSERNCIEIVQLLIEKQLIDVIYTNDGKEYLTQDHLEQEVQDELYMQGGRVNLVELAKVLNVDFGKVEYTAKRLVEQEPALHLLLGQLIDNTYTQRVATEINQQLSQHGEINVGKLTTTYDLPADFILNNIVLRNLGKIILAKQDSENRNVFFTQSYIARNKAKVRGALAAITKPTMISAIVNLTGVPERVLYMVLDEVSSLGTVTARSTAGQYIPHIYSRMQSQWVKDFYKQNGYLTYESIAKLGVADVKGVVQKYLPGEKMVHMKNCIVGSKLMDQVQSSMEECIATGSYLDVSTILPTALSDEDIEEVLTHVLTLAMRKQTYVFGTVVLTVNFMDECVKGCNELVVEHAKRAVESGSYQKYLAEKMMKHQDVGVPGGAEADGSKGDKREERRKKAAGGKGGGGTQGRETKTKSTKKHARGNRGHVSDSDDEPEVHDGKKGSKEAHIELITSKEIAKVVEKALEPEGLEMLSKDLANHFYPILSKQSLAKAQEHYELSLQKNNQNRRQTHASIQEKLNTLYNDIRLYEKGLKLFSGEVQGQLLKYLLKTLGTDVCNELCLYVAAECNLNTNYSTGLTPEQRTKIANDCDAEYRAALQALCKALATSETVDAFLETTEKALQACSMMLKKVDKKKDRNLILSHKHGLLEQLANCTDPALVLHLAALIIFTISTQTMLHASGRHVSAILSFLQTTLTAEQSQAFNTYHDLVLKLLGTESVSTDESKAKAEEITKQLGELTPVVKDIAGNFKKAGVTPKRGVCGEGAQLNRIARTGQSGSVGSSATCCRAMLRSHNGTVASLALWSSTVAVDVSEPAQEPPTHKPTRPTQAELQVRTNQPTQLLLMIGS</sequence>
<dbReference type="GO" id="GO:0005789">
    <property type="term" value="C:endoplasmic reticulum membrane"/>
    <property type="evidence" value="ECO:0007669"/>
    <property type="project" value="TreeGrafter"/>
</dbReference>
<evidence type="ECO:0000256" key="5">
    <source>
        <dbReference type="ARBA" id="ARBA00022786"/>
    </source>
</evidence>
<dbReference type="GO" id="GO:1990592">
    <property type="term" value="P:protein K69-linked ufmylation"/>
    <property type="evidence" value="ECO:0007669"/>
    <property type="project" value="TreeGrafter"/>
</dbReference>
<reference evidence="11" key="1">
    <citation type="submission" date="2022-08" db="UniProtKB">
        <authorList>
            <consortium name="EnsemblMetazoa"/>
        </authorList>
    </citation>
    <scope>IDENTIFICATION</scope>
    <source>
        <strain evidence="11">EBRO</strain>
    </source>
</reference>
<evidence type="ECO:0000313" key="11">
    <source>
        <dbReference type="EnsemblMetazoa" id="AATE002055-PA.1"/>
    </source>
</evidence>
<protein>
    <recommendedName>
        <fullName evidence="3">E3 UFM1-protein ligase 1 homolog</fullName>
    </recommendedName>
    <alternativeName>
        <fullName evidence="6">E3 UFM1-protein transferase 1 homolog</fullName>
    </alternativeName>
</protein>
<evidence type="ECO:0000259" key="8">
    <source>
        <dbReference type="Pfam" id="PF09743"/>
    </source>
</evidence>
<feature type="domain" description="E3 UFM1-protein ligase 1-like N-terminal" evidence="8">
    <location>
        <begin position="7"/>
        <end position="278"/>
    </location>
</feature>
<comment type="function">
    <text evidence="1">E3 UFM1-protein ligase that mediates ufmylation of target proteins.</text>
</comment>
<evidence type="ECO:0000256" key="3">
    <source>
        <dbReference type="ARBA" id="ARBA00014160"/>
    </source>
</evidence>